<organism evidence="2 3">
    <name type="scientific">Spiroplasma sabaudiense Ar-1343</name>
    <dbReference type="NCBI Taxonomy" id="1276257"/>
    <lineage>
        <taxon>Bacteria</taxon>
        <taxon>Bacillati</taxon>
        <taxon>Mycoplasmatota</taxon>
        <taxon>Mollicutes</taxon>
        <taxon>Entomoplasmatales</taxon>
        <taxon>Spiroplasmataceae</taxon>
        <taxon>Spiroplasma</taxon>
    </lineage>
</organism>
<evidence type="ECO:0000259" key="1">
    <source>
        <dbReference type="PROSITE" id="PS51186"/>
    </source>
</evidence>
<feature type="domain" description="N-acetyltransferase" evidence="1">
    <location>
        <begin position="1"/>
        <end position="146"/>
    </location>
</feature>
<dbReference type="Proteomes" id="UP000019265">
    <property type="component" value="Chromosome"/>
</dbReference>
<evidence type="ECO:0000313" key="2">
    <source>
        <dbReference type="EMBL" id="AHI53676.1"/>
    </source>
</evidence>
<dbReference type="PROSITE" id="PS51186">
    <property type="entry name" value="GNAT"/>
    <property type="match status" value="1"/>
</dbReference>
<dbReference type="KEGG" id="ssab:SSABA_v1c02640"/>
<dbReference type="Gene3D" id="3.40.630.30">
    <property type="match status" value="1"/>
</dbReference>
<protein>
    <submittedName>
        <fullName evidence="2">Acetyltransferase, GNAT family protein</fullName>
    </submittedName>
</protein>
<dbReference type="EMBL" id="CP006934">
    <property type="protein sequence ID" value="AHI53676.1"/>
    <property type="molecule type" value="Genomic_DNA"/>
</dbReference>
<dbReference type="HOGENOM" id="CLU_056607_6_2_14"/>
<dbReference type="eggNOG" id="COG2153">
    <property type="taxonomic scope" value="Bacteria"/>
</dbReference>
<dbReference type="PATRIC" id="fig|1276257.3.peg.270"/>
<reference evidence="2 3" key="1">
    <citation type="journal article" date="2014" name="Genome Biol. Evol.">
        <title>Molecular evolution of the substrate utilization strategies and putative virulence factors in mosquito-associated Spiroplasma species.</title>
        <authorList>
            <person name="Chang T.H."/>
            <person name="Lo W.S."/>
            <person name="Ku C."/>
            <person name="Chen L.L."/>
            <person name="Kuo C.H."/>
        </authorList>
    </citation>
    <scope>NUCLEOTIDE SEQUENCE [LARGE SCALE GENOMIC DNA]</scope>
    <source>
        <strain evidence="2">Ar-1343</strain>
    </source>
</reference>
<dbReference type="InterPro" id="IPR000182">
    <property type="entry name" value="GNAT_dom"/>
</dbReference>
<keyword evidence="3" id="KW-1185">Reference proteome</keyword>
<dbReference type="Pfam" id="PF13673">
    <property type="entry name" value="Acetyltransf_10"/>
    <property type="match status" value="1"/>
</dbReference>
<dbReference type="InterPro" id="IPR016181">
    <property type="entry name" value="Acyl_CoA_acyltransferase"/>
</dbReference>
<dbReference type="SUPFAM" id="SSF55729">
    <property type="entry name" value="Acyl-CoA N-acyltransferases (Nat)"/>
    <property type="match status" value="1"/>
</dbReference>
<dbReference type="RefSeq" id="WP_025250812.1">
    <property type="nucleotide sequence ID" value="NZ_CP006934.1"/>
</dbReference>
<keyword evidence="2" id="KW-0808">Transferase</keyword>
<dbReference type="GO" id="GO:0016747">
    <property type="term" value="F:acyltransferase activity, transferring groups other than amino-acyl groups"/>
    <property type="evidence" value="ECO:0007669"/>
    <property type="project" value="InterPro"/>
</dbReference>
<dbReference type="AlphaFoldDB" id="W6A9L2"/>
<dbReference type="OrthoDB" id="9796171at2"/>
<evidence type="ECO:0000313" key="3">
    <source>
        <dbReference type="Proteomes" id="UP000019265"/>
    </source>
</evidence>
<dbReference type="CDD" id="cd04301">
    <property type="entry name" value="NAT_SF"/>
    <property type="match status" value="1"/>
</dbReference>
<dbReference type="STRING" id="1276257.SSABA_v1c02640"/>
<accession>W6A9L2</accession>
<sequence length="147" mass="17267">MNYIWFKKNENKDYWEIAKKIRIEVFCVEQAVDEVFEIDEIDENAWHLIVESDNQFIGVGRVFQRSENQWGLGRLAISKDYRGQGLSEPIIKEMVDKITQLGGQEILIHAQAYIQKIYQNFGFSTTTGVVFKEDGIDHIEMKYQIKK</sequence>
<proteinExistence type="predicted"/>
<gene>
    <name evidence="2" type="ORF">SSABA_v1c02640</name>
</gene>
<name>W6A9L2_9MOLU</name>